<dbReference type="EMBL" id="JACIJM010000002">
    <property type="protein sequence ID" value="MBB5721178.1"/>
    <property type="molecule type" value="Genomic_DNA"/>
</dbReference>
<dbReference type="NCBIfam" id="TIGR00221">
    <property type="entry name" value="nagA"/>
    <property type="match status" value="1"/>
</dbReference>
<dbReference type="AlphaFoldDB" id="A0A7W9EX13"/>
<feature type="binding site" evidence="7">
    <location>
        <begin position="304"/>
        <end position="306"/>
    </location>
    <ligand>
        <name>substrate</name>
    </ligand>
</feature>
<comment type="cofactor">
    <cofactor evidence="8">
        <name>a divalent metal cation</name>
        <dbReference type="ChEBI" id="CHEBI:60240"/>
    </cofactor>
    <text evidence="8">Binds 1 divalent metal cation per subunit.</text>
</comment>
<feature type="binding site" evidence="7">
    <location>
        <position position="136"/>
    </location>
    <ligand>
        <name>substrate</name>
    </ligand>
</feature>
<dbReference type="Pfam" id="PF01979">
    <property type="entry name" value="Amidohydro_1"/>
    <property type="match status" value="1"/>
</dbReference>
<feature type="binding site" evidence="8">
    <location>
        <position position="191"/>
    </location>
    <ligand>
        <name>Zn(2+)</name>
        <dbReference type="ChEBI" id="CHEBI:29105"/>
    </ligand>
</feature>
<evidence type="ECO:0000256" key="4">
    <source>
        <dbReference type="ARBA" id="ARBA00023277"/>
    </source>
</evidence>
<evidence type="ECO:0000256" key="8">
    <source>
        <dbReference type="PIRSR" id="PIRSR038994-3"/>
    </source>
</evidence>
<proteinExistence type="inferred from homology"/>
<dbReference type="InterPro" id="IPR006680">
    <property type="entry name" value="Amidohydro-rel"/>
</dbReference>
<dbReference type="PANTHER" id="PTHR11113:SF14">
    <property type="entry name" value="N-ACETYLGLUCOSAMINE-6-PHOSPHATE DEACETYLASE"/>
    <property type="match status" value="1"/>
</dbReference>
<name>A0A7W9EX13_9RHOB</name>
<feature type="binding site" evidence="7">
    <location>
        <begin position="215"/>
        <end position="216"/>
    </location>
    <ligand>
        <name>substrate</name>
    </ligand>
</feature>
<dbReference type="GO" id="GO:0008448">
    <property type="term" value="F:N-acetylglucosamine-6-phosphate deacetylase activity"/>
    <property type="evidence" value="ECO:0007669"/>
    <property type="project" value="UniProtKB-EC"/>
</dbReference>
<comment type="caution">
    <text evidence="10">The sequence shown here is derived from an EMBL/GenBank/DDBJ whole genome shotgun (WGS) entry which is preliminary data.</text>
</comment>
<accession>A0A7W9EX13</accession>
<comment type="similarity">
    <text evidence="1 5">Belongs to the metallo-dependent hydrolases superfamily. NagA family.</text>
</comment>
<evidence type="ECO:0000313" key="10">
    <source>
        <dbReference type="EMBL" id="MBB5721178.1"/>
    </source>
</evidence>
<evidence type="ECO:0000256" key="6">
    <source>
        <dbReference type="PIRSR" id="PIRSR038994-1"/>
    </source>
</evidence>
<evidence type="ECO:0000256" key="5">
    <source>
        <dbReference type="PIRNR" id="PIRNR038994"/>
    </source>
</evidence>
<feature type="active site" description="Proton donor/acceptor" evidence="6">
    <location>
        <position position="271"/>
    </location>
</feature>
<dbReference type="Gene3D" id="3.20.20.140">
    <property type="entry name" value="Metal-dependent hydrolases"/>
    <property type="match status" value="1"/>
</dbReference>
<dbReference type="PIRSF" id="PIRSF038994">
    <property type="entry name" value="NagA"/>
    <property type="match status" value="1"/>
</dbReference>
<evidence type="ECO:0000313" key="11">
    <source>
        <dbReference type="Proteomes" id="UP000535415"/>
    </source>
</evidence>
<organism evidence="10 11">
    <name type="scientific">Yoonia ponticola</name>
    <dbReference type="NCBI Taxonomy" id="1524255"/>
    <lineage>
        <taxon>Bacteria</taxon>
        <taxon>Pseudomonadati</taxon>
        <taxon>Pseudomonadota</taxon>
        <taxon>Alphaproteobacteria</taxon>
        <taxon>Rhodobacterales</taxon>
        <taxon>Paracoccaceae</taxon>
        <taxon>Yoonia</taxon>
    </lineage>
</organism>
<dbReference type="EC" id="3.5.1.25" evidence="10"/>
<keyword evidence="3 5" id="KW-0378">Hydrolase</keyword>
<evidence type="ECO:0000256" key="2">
    <source>
        <dbReference type="ARBA" id="ARBA00022723"/>
    </source>
</evidence>
<dbReference type="GO" id="GO:0006046">
    <property type="term" value="P:N-acetylglucosamine catabolic process"/>
    <property type="evidence" value="ECO:0007669"/>
    <property type="project" value="TreeGrafter"/>
</dbReference>
<dbReference type="GO" id="GO:0046872">
    <property type="term" value="F:metal ion binding"/>
    <property type="evidence" value="ECO:0007669"/>
    <property type="project" value="UniProtKB-KW"/>
</dbReference>
<dbReference type="InterPro" id="IPR011059">
    <property type="entry name" value="Metal-dep_hydrolase_composite"/>
</dbReference>
<gene>
    <name evidence="10" type="ORF">FHS72_000785</name>
</gene>
<reference evidence="10 11" key="1">
    <citation type="submission" date="2020-08" db="EMBL/GenBank/DDBJ databases">
        <title>Genomic Encyclopedia of Type Strains, Phase IV (KMG-IV): sequencing the most valuable type-strain genomes for metagenomic binning, comparative biology and taxonomic classification.</title>
        <authorList>
            <person name="Goeker M."/>
        </authorList>
    </citation>
    <scope>NUCLEOTIDE SEQUENCE [LARGE SCALE GENOMIC DNA]</scope>
    <source>
        <strain evidence="10 11">DSM 101064</strain>
    </source>
</reference>
<dbReference type="InterPro" id="IPR032466">
    <property type="entry name" value="Metal_Hydrolase"/>
</dbReference>
<dbReference type="SUPFAM" id="SSF51556">
    <property type="entry name" value="Metallo-dependent hydrolases"/>
    <property type="match status" value="1"/>
</dbReference>
<feature type="binding site" evidence="7">
    <location>
        <position position="223"/>
    </location>
    <ligand>
        <name>substrate</name>
    </ligand>
</feature>
<keyword evidence="4 5" id="KW-0119">Carbohydrate metabolism</keyword>
<keyword evidence="2 8" id="KW-0479">Metal-binding</keyword>
<feature type="binding site" evidence="8">
    <location>
        <position position="125"/>
    </location>
    <ligand>
        <name>Zn(2+)</name>
        <dbReference type="ChEBI" id="CHEBI:29105"/>
    </ligand>
</feature>
<dbReference type="InterPro" id="IPR003764">
    <property type="entry name" value="GlcNAc_6-P_deAcase"/>
</dbReference>
<evidence type="ECO:0000259" key="9">
    <source>
        <dbReference type="Pfam" id="PF01979"/>
    </source>
</evidence>
<dbReference type="Gene3D" id="2.30.40.10">
    <property type="entry name" value="Urease, subunit C, domain 1"/>
    <property type="match status" value="1"/>
</dbReference>
<dbReference type="SUPFAM" id="SSF51338">
    <property type="entry name" value="Composite domain of metallo-dependent hydrolases"/>
    <property type="match status" value="1"/>
</dbReference>
<dbReference type="PANTHER" id="PTHR11113">
    <property type="entry name" value="N-ACETYLGLUCOSAMINE-6-PHOSPHATE DEACETYLASE"/>
    <property type="match status" value="1"/>
</dbReference>
<dbReference type="Proteomes" id="UP000535415">
    <property type="component" value="Unassembled WGS sequence"/>
</dbReference>
<feature type="domain" description="Amidohydrolase-related" evidence="9">
    <location>
        <begin position="50"/>
        <end position="374"/>
    </location>
</feature>
<evidence type="ECO:0000256" key="7">
    <source>
        <dbReference type="PIRSR" id="PIRSR038994-2"/>
    </source>
</evidence>
<keyword evidence="11" id="KW-1185">Reference proteome</keyword>
<sequence length="380" mass="39138">MTQSTAFHAHRIFDGSTWHDDAALIVADGLVLDIVHARDAPDAERVEGALVPGLVDLQVNGGGGVLFNNDITATGIETICTAHATFGATAVMVTLITDTADNTHAAINAGRDALGASGFLGLHLEGPHLDLARKGTHDLALIRTMDASDLAALTAAASAFDHMICTIAPESVSLDQVMALADAGVTVSLGHTGCDAAMAGEYANAGVSMVTHLFNAMGQLQHRAPNLVGAALDDGRLWAGLIADGFHVSDAAMRIALRGKAGPASVFLVSDAMSTIGTDLTDFTLNGRQIYRADGRLTLADGTLAGADIALIDAVRYVHQSLGLPLEVALNLASLAPAQAMGITDRGHLRPGARADFFNLTSDVTAAGTWIAGQRIGANV</sequence>
<evidence type="ECO:0000256" key="3">
    <source>
        <dbReference type="ARBA" id="ARBA00022801"/>
    </source>
</evidence>
<protein>
    <submittedName>
        <fullName evidence="10">N-acetylglucosamine-6-phosphate deacetylase</fullName>
        <ecNumber evidence="10">3.5.1.25</ecNumber>
    </submittedName>
</protein>
<feature type="binding site" evidence="7">
    <location>
        <position position="247"/>
    </location>
    <ligand>
        <name>substrate</name>
    </ligand>
</feature>
<feature type="binding site" evidence="8">
    <location>
        <position position="212"/>
    </location>
    <ligand>
        <name>Zn(2+)</name>
        <dbReference type="ChEBI" id="CHEBI:29105"/>
    </ligand>
</feature>
<evidence type="ECO:0000256" key="1">
    <source>
        <dbReference type="ARBA" id="ARBA00010716"/>
    </source>
</evidence>
<dbReference type="RefSeq" id="WP_183525867.1">
    <property type="nucleotide sequence ID" value="NZ_JACIJM010000002.1"/>
</dbReference>